<evidence type="ECO:0000313" key="2">
    <source>
        <dbReference type="EMBL" id="PXA68786.1"/>
    </source>
</evidence>
<gene>
    <name evidence="2" type="ORF">CTB96_10930</name>
</gene>
<dbReference type="RefSeq" id="WP_110128432.1">
    <property type="nucleotide sequence ID" value="NZ_QHLY01000012.1"/>
</dbReference>
<feature type="transmembrane region" description="Helical" evidence="1">
    <location>
        <begin position="9"/>
        <end position="31"/>
    </location>
</feature>
<organism evidence="2 3">
    <name type="scientific">Cryobacterium arcticum</name>
    <dbReference type="NCBI Taxonomy" id="670052"/>
    <lineage>
        <taxon>Bacteria</taxon>
        <taxon>Bacillati</taxon>
        <taxon>Actinomycetota</taxon>
        <taxon>Actinomycetes</taxon>
        <taxon>Micrococcales</taxon>
        <taxon>Microbacteriaceae</taxon>
        <taxon>Cryobacterium</taxon>
    </lineage>
</organism>
<evidence type="ECO:0000313" key="3">
    <source>
        <dbReference type="Proteomes" id="UP000246722"/>
    </source>
</evidence>
<feature type="transmembrane region" description="Helical" evidence="1">
    <location>
        <begin position="43"/>
        <end position="66"/>
    </location>
</feature>
<proteinExistence type="predicted"/>
<dbReference type="AlphaFoldDB" id="A0A317ZQL8"/>
<evidence type="ECO:0000256" key="1">
    <source>
        <dbReference type="SAM" id="Phobius"/>
    </source>
</evidence>
<dbReference type="OrthoDB" id="4559359at2"/>
<keyword evidence="1" id="KW-0472">Membrane</keyword>
<dbReference type="Proteomes" id="UP000246722">
    <property type="component" value="Unassembled WGS sequence"/>
</dbReference>
<keyword evidence="3" id="KW-1185">Reference proteome</keyword>
<dbReference type="EMBL" id="QHLY01000012">
    <property type="protein sequence ID" value="PXA68786.1"/>
    <property type="molecule type" value="Genomic_DNA"/>
</dbReference>
<feature type="transmembrane region" description="Helical" evidence="1">
    <location>
        <begin position="115"/>
        <end position="134"/>
    </location>
</feature>
<comment type="caution">
    <text evidence="2">The sequence shown here is derived from an EMBL/GenBank/DDBJ whole genome shotgun (WGS) entry which is preliminary data.</text>
</comment>
<keyword evidence="1" id="KW-1133">Transmembrane helix</keyword>
<protein>
    <submittedName>
        <fullName evidence="2">Uncharacterized protein</fullName>
    </submittedName>
</protein>
<feature type="transmembrane region" description="Helical" evidence="1">
    <location>
        <begin position="87"/>
        <end position="109"/>
    </location>
</feature>
<accession>A0A317ZQL8</accession>
<reference evidence="2 3" key="1">
    <citation type="submission" date="2018-05" db="EMBL/GenBank/DDBJ databases">
        <title>Genetic diversity of glacier-inhabiting Cryobacterium bacteria in China and description of Cryobacterium mengkeensis sp. nov. and Arthrobacter glacialis sp. nov.</title>
        <authorList>
            <person name="Liu Q."/>
            <person name="Xin Y.-H."/>
        </authorList>
    </citation>
    <scope>NUCLEOTIDE SEQUENCE [LARGE SCALE GENOMIC DNA]</scope>
    <source>
        <strain evidence="2 3">SK-1</strain>
    </source>
</reference>
<sequence length="142" mass="15192">MAIEEKRAWIMAVVTIVAYGTYLALVLNAAAGAPLGEAPYVYAMLWTIGGAIVAAILLNILAAIVSPRDGGKKDQRDKEINRLGEHIGQSFVILGAVLALLFAITGLAAFWIANVIYLAFVLSSILGSIAKIVAYRRGFQSW</sequence>
<keyword evidence="1" id="KW-0812">Transmembrane</keyword>
<name>A0A317ZQL8_9MICO</name>